<dbReference type="PANTHER" id="PTHR37850">
    <property type="entry name" value="STRU PROTEIN"/>
    <property type="match status" value="1"/>
</dbReference>
<dbReference type="RefSeq" id="WP_079474727.1">
    <property type="nucleotide sequence ID" value="NZ_BJUN01000046.1"/>
</dbReference>
<dbReference type="Pfam" id="PF21135">
    <property type="entry name" value="DRL_cat"/>
    <property type="match status" value="1"/>
</dbReference>
<evidence type="ECO:0000313" key="3">
    <source>
        <dbReference type="Proteomes" id="UP000321051"/>
    </source>
</evidence>
<organism evidence="2 3">
    <name type="scientific">Marinococcus halophilus</name>
    <dbReference type="NCBI Taxonomy" id="1371"/>
    <lineage>
        <taxon>Bacteria</taxon>
        <taxon>Bacillati</taxon>
        <taxon>Bacillota</taxon>
        <taxon>Bacilli</taxon>
        <taxon>Bacillales</taxon>
        <taxon>Bacillaceae</taxon>
        <taxon>Marinococcus</taxon>
    </lineage>
</organism>
<sequence>MIGINRKLQALEKEGRYIKVGLIGAGQMGRGMIAQIENMKGMRVVVTADINEDNVINAYRHAGIERGNIVSTNNKEEASQAIELNKVVASTKALLVCALDEVDVVVDATGVPNIGAEIAWNAILNRKHIVMLNVEADVTVGPLLKRMADASGVVYTGSAGDEPGAIMELYDFADAIGFEVVALGKGKNNPLNVEANPDTAAKEAEEKGSSPKMLASFQDGTKTMVEMNAVANATGFVPEKPGMNGFEAGVADLPELFQLRDQGGRIGKKHVVEYINGIAPGVFAIVASDMEEVNAEMKYLKMGDGPNYVLYRPYHLTSLETPLSVARAYLDGQATIAPDAGHIAETAAVAKRDLEVGEYLDSIGGFTIYGTVMEASEAKDKGALPIGLVDKNVKMSRTVKKGEIITYQDVEQTVESTIWRLRKMQDHDWK</sequence>
<accession>A0A510YB03</accession>
<gene>
    <name evidence="2" type="ORF">MHA01_32380</name>
</gene>
<feature type="domain" description="Oxidoreductase DRL-like catalytic" evidence="1">
    <location>
        <begin position="160"/>
        <end position="321"/>
    </location>
</feature>
<dbReference type="InterPro" id="IPR036291">
    <property type="entry name" value="NAD(P)-bd_dom_sf"/>
</dbReference>
<dbReference type="AlphaFoldDB" id="A0A510YB03"/>
<dbReference type="OrthoDB" id="9777844at2"/>
<dbReference type="Proteomes" id="UP000321051">
    <property type="component" value="Unassembled WGS sequence"/>
</dbReference>
<dbReference type="CDD" id="cd11616">
    <property type="entry name" value="SAF_DH_OX_like"/>
    <property type="match status" value="1"/>
</dbReference>
<dbReference type="InterPro" id="IPR048423">
    <property type="entry name" value="DRL_cat"/>
</dbReference>
<comment type="caution">
    <text evidence="2">The sequence shown here is derived from an EMBL/GenBank/DDBJ whole genome shotgun (WGS) entry which is preliminary data.</text>
</comment>
<protein>
    <recommendedName>
        <fullName evidence="1">Oxidoreductase DRL-like catalytic domain-containing protein</fullName>
    </recommendedName>
</protein>
<dbReference type="Gene3D" id="3.40.50.720">
    <property type="entry name" value="NAD(P)-binding Rossmann-like Domain"/>
    <property type="match status" value="1"/>
</dbReference>
<evidence type="ECO:0000259" key="1">
    <source>
        <dbReference type="Pfam" id="PF21135"/>
    </source>
</evidence>
<evidence type="ECO:0000313" key="2">
    <source>
        <dbReference type="EMBL" id="GEK60333.1"/>
    </source>
</evidence>
<dbReference type="PANTHER" id="PTHR37850:SF2">
    <property type="entry name" value="SAF DOMAIN PROTEIN"/>
    <property type="match status" value="1"/>
</dbReference>
<proteinExistence type="predicted"/>
<reference evidence="2 3" key="1">
    <citation type="submission" date="2019-07" db="EMBL/GenBank/DDBJ databases">
        <title>Whole genome shotgun sequence of Marinococcus halophilus NBRC 102359.</title>
        <authorList>
            <person name="Hosoyama A."/>
            <person name="Uohara A."/>
            <person name="Ohji S."/>
            <person name="Ichikawa N."/>
        </authorList>
    </citation>
    <scope>NUCLEOTIDE SEQUENCE [LARGE SCALE GENOMIC DNA]</scope>
    <source>
        <strain evidence="2 3">NBRC 102359</strain>
    </source>
</reference>
<dbReference type="STRING" id="1371.GCA_900166605_00387"/>
<dbReference type="SUPFAM" id="SSF51735">
    <property type="entry name" value="NAD(P)-binding Rossmann-fold domains"/>
    <property type="match status" value="1"/>
</dbReference>
<dbReference type="EMBL" id="BJUN01000046">
    <property type="protein sequence ID" value="GEK60333.1"/>
    <property type="molecule type" value="Genomic_DNA"/>
</dbReference>
<keyword evidence="3" id="KW-1185">Reference proteome</keyword>
<name>A0A510YB03_MARHA</name>